<keyword evidence="2 7" id="KW-0808">Transferase</keyword>
<dbReference type="GO" id="GO:0016020">
    <property type="term" value="C:membrane"/>
    <property type="evidence" value="ECO:0007669"/>
    <property type="project" value="UniProtKB-SubCell"/>
</dbReference>
<comment type="caution">
    <text evidence="10">The sequence shown here is derived from an EMBL/GenBank/DDBJ whole genome shotgun (WGS) entry which is preliminary data.</text>
</comment>
<feature type="transmembrane region" description="Helical" evidence="7">
    <location>
        <begin position="158"/>
        <end position="185"/>
    </location>
</feature>
<keyword evidence="5 7" id="KW-0472">Membrane</keyword>
<dbReference type="GO" id="GO:0019706">
    <property type="term" value="F:protein-cysteine S-palmitoyltransferase activity"/>
    <property type="evidence" value="ECO:0007669"/>
    <property type="project" value="UniProtKB-EC"/>
</dbReference>
<dbReference type="PANTHER" id="PTHR22883:SF203">
    <property type="entry name" value="PALMITOYLTRANSFERASE"/>
    <property type="match status" value="1"/>
</dbReference>
<organism evidence="10 11">
    <name type="scientific">Seminavis robusta</name>
    <dbReference type="NCBI Taxonomy" id="568900"/>
    <lineage>
        <taxon>Eukaryota</taxon>
        <taxon>Sar</taxon>
        <taxon>Stramenopiles</taxon>
        <taxon>Ochrophyta</taxon>
        <taxon>Bacillariophyta</taxon>
        <taxon>Bacillariophyceae</taxon>
        <taxon>Bacillariophycidae</taxon>
        <taxon>Naviculales</taxon>
        <taxon>Naviculaceae</taxon>
        <taxon>Seminavis</taxon>
    </lineage>
</organism>
<feature type="region of interest" description="Disordered" evidence="8">
    <location>
        <begin position="298"/>
        <end position="351"/>
    </location>
</feature>
<keyword evidence="6 7" id="KW-0012">Acyltransferase</keyword>
<evidence type="ECO:0000256" key="2">
    <source>
        <dbReference type="ARBA" id="ARBA00022679"/>
    </source>
</evidence>
<keyword evidence="11" id="KW-1185">Reference proteome</keyword>
<dbReference type="InterPro" id="IPR039859">
    <property type="entry name" value="PFA4/ZDH16/20/ERF2-like"/>
</dbReference>
<keyword evidence="4 7" id="KW-1133">Transmembrane helix</keyword>
<evidence type="ECO:0000256" key="7">
    <source>
        <dbReference type="RuleBase" id="RU079119"/>
    </source>
</evidence>
<name>A0A9N8DRH1_9STRA</name>
<dbReference type="Proteomes" id="UP001153069">
    <property type="component" value="Unassembled WGS sequence"/>
</dbReference>
<comment type="domain">
    <text evidence="7">The DHHC domain is required for palmitoyltransferase activity.</text>
</comment>
<comment type="subcellular location">
    <subcellularLocation>
        <location evidence="1">Membrane</location>
        <topology evidence="1">Multi-pass membrane protein</topology>
    </subcellularLocation>
</comment>
<feature type="transmembrane region" description="Helical" evidence="7">
    <location>
        <begin position="205"/>
        <end position="228"/>
    </location>
</feature>
<dbReference type="OrthoDB" id="9909019at2759"/>
<evidence type="ECO:0000256" key="1">
    <source>
        <dbReference type="ARBA" id="ARBA00004141"/>
    </source>
</evidence>
<dbReference type="GO" id="GO:0006612">
    <property type="term" value="P:protein targeting to membrane"/>
    <property type="evidence" value="ECO:0007669"/>
    <property type="project" value="TreeGrafter"/>
</dbReference>
<evidence type="ECO:0000313" key="10">
    <source>
        <dbReference type="EMBL" id="CAB9506985.1"/>
    </source>
</evidence>
<sequence length="351" mass="39264">MPPPRNETPRRKNGFSYPYTGAQISTWFALPTLIVEFVLVVAPVLPLEAAIPCTIVFGLTATLAAYYAAMAQMIDPMDDYLAKHLKRKESGEPEEDNGFAGCLGAPGDACEPLKHCWICETQVAEHAMHCKFCNKCVGKFDHHCMWLNTCVGKANYHYFLMTMIFITAMLIVHSSIQVALIIDIFLGGSSQDRADEWFDTNSHKVLVGIYIGFVVFDAVALSLLLQLLHFHWILSKEGLTTYRYIVRETQRKRERTNKEEARKNQRMVAMGKANDEGNTLLALRLRYGESCKCCDPLPPMEEEKKEEERSYTPVNQRSSNGDHGDTNGNGEHANGEGDGVTFVNASATKDA</sequence>
<feature type="domain" description="Palmitoyltransferase DHHC" evidence="9">
    <location>
        <begin position="112"/>
        <end position="245"/>
    </location>
</feature>
<evidence type="ECO:0000313" key="11">
    <source>
        <dbReference type="Proteomes" id="UP001153069"/>
    </source>
</evidence>
<gene>
    <name evidence="10" type="ORF">SEMRO_287_G108660.1</name>
</gene>
<evidence type="ECO:0000256" key="3">
    <source>
        <dbReference type="ARBA" id="ARBA00022692"/>
    </source>
</evidence>
<comment type="similarity">
    <text evidence="7">Belongs to the DHHC palmitoyltransferase family.</text>
</comment>
<accession>A0A9N8DRH1</accession>
<dbReference type="EMBL" id="CAICTM010000286">
    <property type="protein sequence ID" value="CAB9506985.1"/>
    <property type="molecule type" value="Genomic_DNA"/>
</dbReference>
<dbReference type="Pfam" id="PF01529">
    <property type="entry name" value="DHHC"/>
    <property type="match status" value="1"/>
</dbReference>
<evidence type="ECO:0000256" key="4">
    <source>
        <dbReference type="ARBA" id="ARBA00022989"/>
    </source>
</evidence>
<feature type="transmembrane region" description="Helical" evidence="7">
    <location>
        <begin position="21"/>
        <end position="43"/>
    </location>
</feature>
<feature type="transmembrane region" description="Helical" evidence="7">
    <location>
        <begin position="49"/>
        <end position="69"/>
    </location>
</feature>
<dbReference type="GO" id="GO:0005783">
    <property type="term" value="C:endoplasmic reticulum"/>
    <property type="evidence" value="ECO:0007669"/>
    <property type="project" value="TreeGrafter"/>
</dbReference>
<proteinExistence type="inferred from homology"/>
<dbReference type="GO" id="GO:0005794">
    <property type="term" value="C:Golgi apparatus"/>
    <property type="evidence" value="ECO:0007669"/>
    <property type="project" value="TreeGrafter"/>
</dbReference>
<evidence type="ECO:0000259" key="9">
    <source>
        <dbReference type="Pfam" id="PF01529"/>
    </source>
</evidence>
<feature type="compositionally biased region" description="Basic and acidic residues" evidence="8">
    <location>
        <begin position="301"/>
        <end position="310"/>
    </location>
</feature>
<reference evidence="10" key="1">
    <citation type="submission" date="2020-06" db="EMBL/GenBank/DDBJ databases">
        <authorList>
            <consortium name="Plant Systems Biology data submission"/>
        </authorList>
    </citation>
    <scope>NUCLEOTIDE SEQUENCE</scope>
    <source>
        <strain evidence="10">D6</strain>
    </source>
</reference>
<evidence type="ECO:0000256" key="8">
    <source>
        <dbReference type="SAM" id="MobiDB-lite"/>
    </source>
</evidence>
<evidence type="ECO:0000256" key="6">
    <source>
        <dbReference type="ARBA" id="ARBA00023315"/>
    </source>
</evidence>
<comment type="catalytic activity">
    <reaction evidence="7">
        <text>L-cysteinyl-[protein] + hexadecanoyl-CoA = S-hexadecanoyl-L-cysteinyl-[protein] + CoA</text>
        <dbReference type="Rhea" id="RHEA:36683"/>
        <dbReference type="Rhea" id="RHEA-COMP:10131"/>
        <dbReference type="Rhea" id="RHEA-COMP:11032"/>
        <dbReference type="ChEBI" id="CHEBI:29950"/>
        <dbReference type="ChEBI" id="CHEBI:57287"/>
        <dbReference type="ChEBI" id="CHEBI:57379"/>
        <dbReference type="ChEBI" id="CHEBI:74151"/>
        <dbReference type="EC" id="2.3.1.225"/>
    </reaction>
</comment>
<dbReference type="PROSITE" id="PS50216">
    <property type="entry name" value="DHHC"/>
    <property type="match status" value="1"/>
</dbReference>
<dbReference type="AlphaFoldDB" id="A0A9N8DRH1"/>
<dbReference type="PANTHER" id="PTHR22883">
    <property type="entry name" value="ZINC FINGER DHHC DOMAIN CONTAINING PROTEIN"/>
    <property type="match status" value="1"/>
</dbReference>
<protein>
    <recommendedName>
        <fullName evidence="7">Palmitoyltransferase</fullName>
        <ecNumber evidence="7">2.3.1.225</ecNumber>
    </recommendedName>
</protein>
<keyword evidence="3 7" id="KW-0812">Transmembrane</keyword>
<evidence type="ECO:0000256" key="5">
    <source>
        <dbReference type="ARBA" id="ARBA00023136"/>
    </source>
</evidence>
<dbReference type="EC" id="2.3.1.225" evidence="7"/>
<dbReference type="InterPro" id="IPR001594">
    <property type="entry name" value="Palmitoyltrfase_DHHC"/>
</dbReference>